<reference evidence="4" key="1">
    <citation type="journal article" date="2022" name="Cell">
        <title>Design, construction, and in vivo augmentation of a complex gut microbiome.</title>
        <authorList>
            <person name="Cheng A.G."/>
            <person name="Ho P.Y."/>
            <person name="Aranda-Diaz A."/>
            <person name="Jain S."/>
            <person name="Yu F.B."/>
            <person name="Meng X."/>
            <person name="Wang M."/>
            <person name="Iakiviak M."/>
            <person name="Nagashima K."/>
            <person name="Zhao A."/>
            <person name="Murugkar P."/>
            <person name="Patil A."/>
            <person name="Atabakhsh K."/>
            <person name="Weakley A."/>
            <person name="Yan J."/>
            <person name="Brumbaugh A.R."/>
            <person name="Higginbottom S."/>
            <person name="Dimas A."/>
            <person name="Shiver A.L."/>
            <person name="Deutschbauer A."/>
            <person name="Neff N."/>
            <person name="Sonnenburg J.L."/>
            <person name="Huang K.C."/>
            <person name="Fischbach M.A."/>
        </authorList>
    </citation>
    <scope>NUCLEOTIDE SEQUENCE</scope>
    <source>
        <strain evidence="4">AP11</strain>
    </source>
</reference>
<gene>
    <name evidence="4" type="ORF">NQ491_04825</name>
</gene>
<evidence type="ECO:0000313" key="5">
    <source>
        <dbReference type="Proteomes" id="UP001059295"/>
    </source>
</evidence>
<protein>
    <recommendedName>
        <fullName evidence="6">MxaA protein</fullName>
    </recommendedName>
</protein>
<dbReference type="GeneID" id="82891033"/>
<dbReference type="RefSeq" id="WP_019246462.1">
    <property type="nucleotide sequence ID" value="NZ_CAPH01000017.1"/>
</dbReference>
<feature type="signal peptide" evidence="3">
    <location>
        <begin position="1"/>
        <end position="22"/>
    </location>
</feature>
<evidence type="ECO:0000256" key="1">
    <source>
        <dbReference type="SAM" id="MobiDB-lite"/>
    </source>
</evidence>
<keyword evidence="3" id="KW-0732">Signal</keyword>
<dbReference type="Proteomes" id="UP001059295">
    <property type="component" value="Chromosome"/>
</dbReference>
<evidence type="ECO:0008006" key="6">
    <source>
        <dbReference type="Google" id="ProtNLM"/>
    </source>
</evidence>
<sequence>MLHMLKIGALAALTLGAAAVRAADPVVSARFSADSVMIGDQFSLDIRVDKDVMEVVDFPVFNGFLSDSADIEILAESPVDTLKAEGRRITLGKSYLLAGFDEGRYRMGRFPVLRVDKNLIDTVWSRDSLAIDIHTLPVDTLTQTIHDVKPPLRTPLRFAEIRGWLILGWLAAVAVIAAVLLVRRRMELRALPGGRRPGEPPHVCAIRQLETLHNQKLWQSGKQKQYYTGITDILRRYIGDRYRVKAMELTSQEILDEMERQRLSGEAADRLKNILLTADFVKFAKFVADAERNEEVYSDAYYFVEQTKETEVEHTPAELEPVQKQEEEKP</sequence>
<dbReference type="EMBL" id="CP102294">
    <property type="protein sequence ID" value="UWN58100.1"/>
    <property type="molecule type" value="Genomic_DNA"/>
</dbReference>
<feature type="chain" id="PRO_5046054286" description="MxaA protein" evidence="3">
    <location>
        <begin position="23"/>
        <end position="330"/>
    </location>
</feature>
<organism evidence="4 5">
    <name type="scientific">Alistipes ihumii AP11</name>
    <dbReference type="NCBI Taxonomy" id="1211813"/>
    <lineage>
        <taxon>Bacteria</taxon>
        <taxon>Pseudomonadati</taxon>
        <taxon>Bacteroidota</taxon>
        <taxon>Bacteroidia</taxon>
        <taxon>Bacteroidales</taxon>
        <taxon>Rikenellaceae</taxon>
        <taxon>Alistipes</taxon>
    </lineage>
</organism>
<keyword evidence="2" id="KW-0812">Transmembrane</keyword>
<name>A0ABY5V1K3_9BACT</name>
<keyword evidence="2" id="KW-0472">Membrane</keyword>
<evidence type="ECO:0000256" key="3">
    <source>
        <dbReference type="SAM" id="SignalP"/>
    </source>
</evidence>
<keyword evidence="2" id="KW-1133">Transmembrane helix</keyword>
<feature type="region of interest" description="Disordered" evidence="1">
    <location>
        <begin position="309"/>
        <end position="330"/>
    </location>
</feature>
<feature type="transmembrane region" description="Helical" evidence="2">
    <location>
        <begin position="163"/>
        <end position="182"/>
    </location>
</feature>
<proteinExistence type="predicted"/>
<accession>A0ABY5V1K3</accession>
<evidence type="ECO:0000256" key="2">
    <source>
        <dbReference type="SAM" id="Phobius"/>
    </source>
</evidence>
<keyword evidence="5" id="KW-1185">Reference proteome</keyword>
<evidence type="ECO:0000313" key="4">
    <source>
        <dbReference type="EMBL" id="UWN58100.1"/>
    </source>
</evidence>